<feature type="transmembrane region" description="Helical" evidence="4">
    <location>
        <begin position="1223"/>
        <end position="1244"/>
    </location>
</feature>
<sequence>PASIQYVLDSGMNLKVVMDNAHDGNSFLTIVPSLMNISRNTMEHPNLQKLIRDKNQKFDAVITEWMFNEVYAGFAGVFDCPLIWFSTVQPHWMVVRLVDEVPNPAYTVDILSDNIPPLTFLQRVAELLLQTMGRLIQTFWVYGLEEDIYNEFFVPVIRHRNNTVPSFETLRYNVSLILSNSHVSMGGPARLPSNVISIGGYHISPKVKPLPVDLQKVMDNANHGVIYFSMGSNLRSNQFPEEVKAELIKMFGKFKQTVIWKFEEDLPNRPNNVHIVQWAPQQSILEHKNCILFITHGGLLSITESMHYGVPLIGIPVFADQFVNVARAVKKGYALKVDLSYAMAADMETAIKTIIDNPKYAARVKELSQIYHDRPIPPAKELVHWVDHVVRTQGAPHLRSPAFVKMHTWLHFMILLALLYGTNAYKYLVVSPIPGKSHAILGSAMVTHLANAGHEVTYVTVILPEKPIPRVTVVDLSDNLKYFPADGAMNLKAIMDNTHEGNSLLAFVPMTINMSRNTLEHPNLQKLIRDKNQKFDAVITEWLFHEVFTGFAAVFDCPLIWFSTVQPHWMVVRLVDEIPNPAYTVDILSDNVPPLTFKQRVEELCFQTMGRLLQTFWVSGLEENIYNEFFVPAIRDRHNTVPSFETLRYNVSLILSNSHVSMGGSARLPANIIPIGGYHISSTVKPLPEDLQKLMDNAKHGVIYFSMGSNLRSKQFPEKVKAELLQMFGKFKQTVIWKFEENLPNRPNNVHIVQWAPQQSILEHKNCILFITHGGLLSITESIHFGVPTIGIPVFADQFVNVARAVKNGYAQKVDLSYSMAADIEKAIKEFLHNPKYTTRVKELSQIYHDRPIPPEKELVHWVDHVVRTQGAPHLRSPAFMVPWFAGVFNCPLIWFSSVEPHWMVLQLVDEIPNPAYSADFLSVDSVPPLTLKQRVIELYTQITGKLLQIFWLSKLEQDLYDELFVPHIRHRQNSVPSFDTLRYNGSLILSNSHVSMGIPLKLPANVIPIGGYHIKPNIKPLPKDLQELMDNAKHGVIYFSMGSHLRSKKFPEEVKKDLLRMFSKLKQTVIWKFEEDLSNRPSNVHILKWAPQQSILGHKNCILFITHGGLLSTTETMHYGVPTIGIPVFADQFVNVARAVKKGYAQKVDLSYSMAANIETAIKEILDNPKYTTRVKELSEIYHDRPLPAAKELVHWVEHVVKTNGAIHLRSPAFMVPWYQKLYLDVILVLLVTVLVFKYVFIFTKKTLFEKRKEKFN</sequence>
<keyword evidence="6" id="KW-1185">Reference proteome</keyword>
<dbReference type="Proteomes" id="UP000838756">
    <property type="component" value="Unassembled WGS sequence"/>
</dbReference>
<keyword evidence="2" id="KW-0328">Glycosyltransferase</keyword>
<dbReference type="EMBL" id="CAKXAJ010022607">
    <property type="protein sequence ID" value="CAH2227173.1"/>
    <property type="molecule type" value="Genomic_DNA"/>
</dbReference>
<evidence type="ECO:0000313" key="5">
    <source>
        <dbReference type="EMBL" id="CAH2227173.1"/>
    </source>
</evidence>
<dbReference type="Pfam" id="PF00201">
    <property type="entry name" value="UDPGT"/>
    <property type="match status" value="3"/>
</dbReference>
<keyword evidence="4" id="KW-1133">Transmembrane helix</keyword>
<keyword evidence="3" id="KW-0808">Transferase</keyword>
<dbReference type="PANTHER" id="PTHR48043:SF159">
    <property type="entry name" value="EG:EG0003.4 PROTEIN-RELATED"/>
    <property type="match status" value="1"/>
</dbReference>
<dbReference type="AlphaFoldDB" id="A0A8S4R3F6"/>
<organism evidence="5 6">
    <name type="scientific">Pararge aegeria aegeria</name>
    <dbReference type="NCBI Taxonomy" id="348720"/>
    <lineage>
        <taxon>Eukaryota</taxon>
        <taxon>Metazoa</taxon>
        <taxon>Ecdysozoa</taxon>
        <taxon>Arthropoda</taxon>
        <taxon>Hexapoda</taxon>
        <taxon>Insecta</taxon>
        <taxon>Pterygota</taxon>
        <taxon>Neoptera</taxon>
        <taxon>Endopterygota</taxon>
        <taxon>Lepidoptera</taxon>
        <taxon>Glossata</taxon>
        <taxon>Ditrysia</taxon>
        <taxon>Papilionoidea</taxon>
        <taxon>Nymphalidae</taxon>
        <taxon>Satyrinae</taxon>
        <taxon>Satyrini</taxon>
        <taxon>Parargina</taxon>
        <taxon>Pararge</taxon>
    </lineage>
</organism>
<dbReference type="InterPro" id="IPR050271">
    <property type="entry name" value="UDP-glycosyltransferase"/>
</dbReference>
<dbReference type="PANTHER" id="PTHR48043">
    <property type="entry name" value="EG:EG0003.4 PROTEIN-RELATED"/>
    <property type="match status" value="1"/>
</dbReference>
<dbReference type="Gene3D" id="3.40.50.2000">
    <property type="entry name" value="Glycogen Phosphorylase B"/>
    <property type="match status" value="4"/>
</dbReference>
<protein>
    <submittedName>
        <fullName evidence="5">Jg14578 protein</fullName>
    </submittedName>
</protein>
<dbReference type="GO" id="GO:0008194">
    <property type="term" value="F:UDP-glycosyltransferase activity"/>
    <property type="evidence" value="ECO:0007669"/>
    <property type="project" value="InterPro"/>
</dbReference>
<evidence type="ECO:0000256" key="1">
    <source>
        <dbReference type="ARBA" id="ARBA00009995"/>
    </source>
</evidence>
<evidence type="ECO:0000256" key="3">
    <source>
        <dbReference type="ARBA" id="ARBA00022679"/>
    </source>
</evidence>
<evidence type="ECO:0000313" key="6">
    <source>
        <dbReference type="Proteomes" id="UP000838756"/>
    </source>
</evidence>
<proteinExistence type="inferred from homology"/>
<name>A0A8S4R3F6_9NEOP</name>
<comment type="similarity">
    <text evidence="1">Belongs to the UDP-glycosyltransferase family.</text>
</comment>
<comment type="caution">
    <text evidence="5">The sequence shown here is derived from an EMBL/GenBank/DDBJ whole genome shotgun (WGS) entry which is preliminary data.</text>
</comment>
<evidence type="ECO:0000256" key="4">
    <source>
        <dbReference type="SAM" id="Phobius"/>
    </source>
</evidence>
<reference evidence="5" key="1">
    <citation type="submission" date="2022-03" db="EMBL/GenBank/DDBJ databases">
        <authorList>
            <person name="Lindestad O."/>
        </authorList>
    </citation>
    <scope>NUCLEOTIDE SEQUENCE</scope>
</reference>
<dbReference type="InterPro" id="IPR002213">
    <property type="entry name" value="UDP_glucos_trans"/>
</dbReference>
<gene>
    <name evidence="5" type="primary">jg14578</name>
    <name evidence="5" type="ORF">PAEG_LOCUS7702</name>
</gene>
<dbReference type="CDD" id="cd03784">
    <property type="entry name" value="GT1_Gtf-like"/>
    <property type="match status" value="3"/>
</dbReference>
<evidence type="ECO:0000256" key="2">
    <source>
        <dbReference type="ARBA" id="ARBA00022676"/>
    </source>
</evidence>
<dbReference type="OrthoDB" id="5835829at2759"/>
<dbReference type="PROSITE" id="PS00375">
    <property type="entry name" value="UDPGT"/>
    <property type="match status" value="3"/>
</dbReference>
<keyword evidence="4" id="KW-0472">Membrane</keyword>
<feature type="non-terminal residue" evidence="5">
    <location>
        <position position="1"/>
    </location>
</feature>
<accession>A0A8S4R3F6</accession>
<dbReference type="FunFam" id="3.40.50.2000:FF:000050">
    <property type="entry name" value="UDP-glucuronosyltransferase"/>
    <property type="match status" value="3"/>
</dbReference>
<dbReference type="InterPro" id="IPR035595">
    <property type="entry name" value="UDP_glycos_trans_CS"/>
</dbReference>
<keyword evidence="4" id="KW-0812">Transmembrane</keyword>
<dbReference type="SUPFAM" id="SSF53756">
    <property type="entry name" value="UDP-Glycosyltransferase/glycogen phosphorylase"/>
    <property type="match status" value="3"/>
</dbReference>